<dbReference type="Gene3D" id="1.20.1280.50">
    <property type="match status" value="1"/>
</dbReference>
<dbReference type="HOGENOM" id="CLU_010790_0_0_1"/>
<accession>F8PRX9</accession>
<evidence type="ECO:0000313" key="2">
    <source>
        <dbReference type="EMBL" id="EGO01214.1"/>
    </source>
</evidence>
<dbReference type="EMBL" id="GL945478">
    <property type="protein sequence ID" value="EGO01214.1"/>
    <property type="molecule type" value="Genomic_DNA"/>
</dbReference>
<dbReference type="OMA" id="GEQCEAW"/>
<feature type="compositionally biased region" description="Polar residues" evidence="1">
    <location>
        <begin position="17"/>
        <end position="28"/>
    </location>
</feature>
<evidence type="ECO:0008006" key="4">
    <source>
        <dbReference type="Google" id="ProtNLM"/>
    </source>
</evidence>
<reference evidence="3" key="1">
    <citation type="journal article" date="2011" name="Science">
        <title>The plant cell wall-decomposing machinery underlies the functional diversity of forest fungi.</title>
        <authorList>
            <person name="Eastwood D.C."/>
            <person name="Floudas D."/>
            <person name="Binder M."/>
            <person name="Majcherczyk A."/>
            <person name="Schneider P."/>
            <person name="Aerts A."/>
            <person name="Asiegbu F.O."/>
            <person name="Baker S.E."/>
            <person name="Barry K."/>
            <person name="Bendiksby M."/>
            <person name="Blumentritt M."/>
            <person name="Coutinho P.M."/>
            <person name="Cullen D."/>
            <person name="de Vries R.P."/>
            <person name="Gathman A."/>
            <person name="Goodell B."/>
            <person name="Henrissat B."/>
            <person name="Ihrmark K."/>
            <person name="Kauserud H."/>
            <person name="Kohler A."/>
            <person name="LaButti K."/>
            <person name="Lapidus A."/>
            <person name="Lavin J.L."/>
            <person name="Lee Y.-H."/>
            <person name="Lindquist E."/>
            <person name="Lilly W."/>
            <person name="Lucas S."/>
            <person name="Morin E."/>
            <person name="Murat C."/>
            <person name="Oguiza J.A."/>
            <person name="Park J."/>
            <person name="Pisabarro A.G."/>
            <person name="Riley R."/>
            <person name="Rosling A."/>
            <person name="Salamov A."/>
            <person name="Schmidt O."/>
            <person name="Schmutz J."/>
            <person name="Skrede I."/>
            <person name="Stenlid J."/>
            <person name="Wiebenga A."/>
            <person name="Xie X."/>
            <person name="Kuees U."/>
            <person name="Hibbett D.S."/>
            <person name="Hoffmeister D."/>
            <person name="Hoegberg N."/>
            <person name="Martin F."/>
            <person name="Grigoriev I.V."/>
            <person name="Watkinson S.C."/>
        </authorList>
    </citation>
    <scope>NUCLEOTIDE SEQUENCE [LARGE SCALE GENOMIC DNA]</scope>
    <source>
        <strain evidence="3">strain S7.3</strain>
    </source>
</reference>
<gene>
    <name evidence="2" type="ORF">SERLA73DRAFT_179331</name>
</gene>
<dbReference type="SUPFAM" id="SSF81383">
    <property type="entry name" value="F-box domain"/>
    <property type="match status" value="1"/>
</dbReference>
<protein>
    <recommendedName>
        <fullName evidence="4">F-box domain-containing protein</fullName>
    </recommendedName>
</protein>
<evidence type="ECO:0000256" key="1">
    <source>
        <dbReference type="SAM" id="MobiDB-lite"/>
    </source>
</evidence>
<feature type="region of interest" description="Disordered" evidence="1">
    <location>
        <begin position="1"/>
        <end position="28"/>
    </location>
</feature>
<sequence>MNDPERPFSTMEHSPGGTHTNTPKSRQGSRDFISTLNLDILLYLCPFLHPLDLLHLARTSKPFRRLLMSKSSTLIWKSALLRITGMRLPEYPSDLNEPKYISLAFETHCHNCSKEGQALFWQFRARYCGSCIELCLTNKRDLSEATNKLIGKPPCLPTEVTGQERLYHLRDVIALEESTSRLQPHEVKIYIQQRRHLTSSINKHAGKCRRWDRLTHRERRMDMPMARKEGVVMWMMMQGWKAELGYFDWNFVAQHHLIKPPTVIKPRVLFGLSKRLREWMLILRNIRYEETIYSPRRRVLVAEYKKYLKLPATAGDTSELMPHVADVS</sequence>
<evidence type="ECO:0000313" key="3">
    <source>
        <dbReference type="Proteomes" id="UP000008063"/>
    </source>
</evidence>
<keyword evidence="3" id="KW-1185">Reference proteome</keyword>
<dbReference type="STRING" id="936435.F8PRX9"/>
<dbReference type="InParanoid" id="F8PRX9"/>
<dbReference type="OrthoDB" id="2322499at2759"/>
<organism evidence="3">
    <name type="scientific">Serpula lacrymans var. lacrymans (strain S7.3)</name>
    <name type="common">Dry rot fungus</name>
    <dbReference type="NCBI Taxonomy" id="936435"/>
    <lineage>
        <taxon>Eukaryota</taxon>
        <taxon>Fungi</taxon>
        <taxon>Dikarya</taxon>
        <taxon>Basidiomycota</taxon>
        <taxon>Agaricomycotina</taxon>
        <taxon>Agaricomycetes</taxon>
        <taxon>Agaricomycetidae</taxon>
        <taxon>Boletales</taxon>
        <taxon>Coniophorineae</taxon>
        <taxon>Serpulaceae</taxon>
        <taxon>Serpula</taxon>
    </lineage>
</organism>
<feature type="non-terminal residue" evidence="2">
    <location>
        <position position="328"/>
    </location>
</feature>
<dbReference type="Proteomes" id="UP000008063">
    <property type="component" value="Unassembled WGS sequence"/>
</dbReference>
<dbReference type="InterPro" id="IPR036047">
    <property type="entry name" value="F-box-like_dom_sf"/>
</dbReference>
<name>F8PRX9_SERL3</name>
<dbReference type="AlphaFoldDB" id="F8PRX9"/>
<proteinExistence type="predicted"/>